<organism evidence="2 3">
    <name type="scientific">Dryococelus australis</name>
    <dbReference type="NCBI Taxonomy" id="614101"/>
    <lineage>
        <taxon>Eukaryota</taxon>
        <taxon>Metazoa</taxon>
        <taxon>Ecdysozoa</taxon>
        <taxon>Arthropoda</taxon>
        <taxon>Hexapoda</taxon>
        <taxon>Insecta</taxon>
        <taxon>Pterygota</taxon>
        <taxon>Neoptera</taxon>
        <taxon>Polyneoptera</taxon>
        <taxon>Phasmatodea</taxon>
        <taxon>Verophasmatodea</taxon>
        <taxon>Anareolatae</taxon>
        <taxon>Phasmatidae</taxon>
        <taxon>Eurycanthinae</taxon>
        <taxon>Dryococelus</taxon>
    </lineage>
</organism>
<dbReference type="Proteomes" id="UP001159363">
    <property type="component" value="Chromosome 7"/>
</dbReference>
<reference evidence="2 3" key="1">
    <citation type="submission" date="2023-02" db="EMBL/GenBank/DDBJ databases">
        <title>LHISI_Scaffold_Assembly.</title>
        <authorList>
            <person name="Stuart O.P."/>
            <person name="Cleave R."/>
            <person name="Magrath M.J.L."/>
            <person name="Mikheyev A.S."/>
        </authorList>
    </citation>
    <scope>NUCLEOTIDE SEQUENCE [LARGE SCALE GENOMIC DNA]</scope>
    <source>
        <strain evidence="2">Daus_M_001</strain>
        <tissue evidence="2">Leg muscle</tissue>
    </source>
</reference>
<evidence type="ECO:0000256" key="1">
    <source>
        <dbReference type="SAM" id="SignalP"/>
    </source>
</evidence>
<proteinExistence type="predicted"/>
<feature type="chain" id="PRO_5045475915" evidence="1">
    <location>
        <begin position="17"/>
        <end position="62"/>
    </location>
</feature>
<dbReference type="EMBL" id="JARBHB010000008">
    <property type="protein sequence ID" value="KAJ8877208.1"/>
    <property type="molecule type" value="Genomic_DNA"/>
</dbReference>
<evidence type="ECO:0000313" key="2">
    <source>
        <dbReference type="EMBL" id="KAJ8877208.1"/>
    </source>
</evidence>
<keyword evidence="3" id="KW-1185">Reference proteome</keyword>
<sequence>MFKEWLVNLLQGLVEGCMVVKGYVAYNNRTFVIMNVRTPLETALIRVTVEARMKHVMKAENL</sequence>
<feature type="signal peptide" evidence="1">
    <location>
        <begin position="1"/>
        <end position="16"/>
    </location>
</feature>
<keyword evidence="1" id="KW-0732">Signal</keyword>
<accession>A0ABQ9GZ17</accession>
<gene>
    <name evidence="2" type="ORF">PR048_021662</name>
</gene>
<name>A0ABQ9GZ17_9NEOP</name>
<comment type="caution">
    <text evidence="2">The sequence shown here is derived from an EMBL/GenBank/DDBJ whole genome shotgun (WGS) entry which is preliminary data.</text>
</comment>
<protein>
    <submittedName>
        <fullName evidence="2">Uncharacterized protein</fullName>
    </submittedName>
</protein>
<evidence type="ECO:0000313" key="3">
    <source>
        <dbReference type="Proteomes" id="UP001159363"/>
    </source>
</evidence>